<accession>A0A328X170</accession>
<sequence>MDKFKLELFFTILGIGATSGLVFENNSLFLISDSSSFLYAYNVKNEKLDKIKLFENSQQNIVKKDKPDFESITLVGDSILILGSGSTEKRMVSAFYDTRTKKSVTTDLTDLFEKICESTEVDKKNLNIEGVVSYQNNWLLFQRGNGLANQNGIFVLAESFANPSHINYVPIILPKEKGVHATFTDAVLVDNKIYFLAAAEDSNSTYEDGDVLGSWIGTLNPDNFEIEFTEKISDALKFEGLTVYKNSKSEISFLLCEDNDSEILKADIYELTIKKTTR</sequence>
<comment type="caution">
    <text evidence="1">The sequence shown here is derived from an EMBL/GenBank/DDBJ whole genome shotgun (WGS) entry which is preliminary data.</text>
</comment>
<proteinExistence type="predicted"/>
<dbReference type="AlphaFoldDB" id="A0A328X170"/>
<dbReference type="RefSeq" id="WP_112085427.1">
    <property type="nucleotide sequence ID" value="NZ_QLSV01000004.1"/>
</dbReference>
<dbReference type="EMBL" id="QLSV01000004">
    <property type="protein sequence ID" value="RAR48969.1"/>
    <property type="molecule type" value="Genomic_DNA"/>
</dbReference>
<gene>
    <name evidence="1" type="ORF">B0I10_104106</name>
</gene>
<dbReference type="Pfam" id="PF22000">
    <property type="entry name" value="DUF6929"/>
    <property type="match status" value="1"/>
</dbReference>
<name>A0A328X170_9FLAO</name>
<dbReference type="InterPro" id="IPR053851">
    <property type="entry name" value="DUF6929"/>
</dbReference>
<evidence type="ECO:0000313" key="1">
    <source>
        <dbReference type="EMBL" id="RAR48969.1"/>
    </source>
</evidence>
<protein>
    <submittedName>
        <fullName evidence="1">Uncharacterized protein</fullName>
    </submittedName>
</protein>
<keyword evidence="2" id="KW-1185">Reference proteome</keyword>
<organism evidence="1 2">
    <name type="scientific">Flavobacterium lacus</name>
    <dbReference type="NCBI Taxonomy" id="1353778"/>
    <lineage>
        <taxon>Bacteria</taxon>
        <taxon>Pseudomonadati</taxon>
        <taxon>Bacteroidota</taxon>
        <taxon>Flavobacteriia</taxon>
        <taxon>Flavobacteriales</taxon>
        <taxon>Flavobacteriaceae</taxon>
        <taxon>Flavobacterium</taxon>
    </lineage>
</organism>
<dbReference type="Proteomes" id="UP000249518">
    <property type="component" value="Unassembled WGS sequence"/>
</dbReference>
<dbReference type="OrthoDB" id="6710009at2"/>
<evidence type="ECO:0000313" key="2">
    <source>
        <dbReference type="Proteomes" id="UP000249518"/>
    </source>
</evidence>
<reference evidence="1 2" key="1">
    <citation type="submission" date="2018-06" db="EMBL/GenBank/DDBJ databases">
        <title>Genomic Encyclopedia of Type Strains, Phase III (KMG-III): the genomes of soil and plant-associated and newly described type strains.</title>
        <authorList>
            <person name="Whitman W."/>
        </authorList>
    </citation>
    <scope>NUCLEOTIDE SEQUENCE [LARGE SCALE GENOMIC DNA]</scope>
    <source>
        <strain evidence="1 2">CGMCC 1.12504</strain>
    </source>
</reference>